<dbReference type="InterPro" id="IPR052210">
    <property type="entry name" value="LysM1-like"/>
</dbReference>
<dbReference type="AlphaFoldDB" id="R0KEA1"/>
<dbReference type="EMBL" id="KB908592">
    <property type="protein sequence ID" value="EOA86492.1"/>
    <property type="molecule type" value="Genomic_DNA"/>
</dbReference>
<name>R0KEA1_EXST2</name>
<dbReference type="PROSITE" id="PS51782">
    <property type="entry name" value="LYSM"/>
    <property type="match status" value="2"/>
</dbReference>
<feature type="chain" id="PRO_5004344342" evidence="5">
    <location>
        <begin position="25"/>
        <end position="385"/>
    </location>
</feature>
<gene>
    <name evidence="7" type="ORF">SETTUDRAFT_30827</name>
</gene>
<dbReference type="CDD" id="cd00118">
    <property type="entry name" value="LysM"/>
    <property type="match status" value="2"/>
</dbReference>
<dbReference type="GO" id="GO:0008061">
    <property type="term" value="F:chitin binding"/>
    <property type="evidence" value="ECO:0007669"/>
    <property type="project" value="UniProtKB-KW"/>
</dbReference>
<dbReference type="RefSeq" id="XP_008024991.1">
    <property type="nucleotide sequence ID" value="XM_008026800.1"/>
</dbReference>
<reference evidence="7 8" key="2">
    <citation type="journal article" date="2013" name="PLoS Genet.">
        <title>Comparative genome structure, secondary metabolite, and effector coding capacity across Cochliobolus pathogens.</title>
        <authorList>
            <person name="Condon B.J."/>
            <person name="Leng Y."/>
            <person name="Wu D."/>
            <person name="Bushley K.E."/>
            <person name="Ohm R.A."/>
            <person name="Otillar R."/>
            <person name="Martin J."/>
            <person name="Schackwitz W."/>
            <person name="Grimwood J."/>
            <person name="MohdZainudin N."/>
            <person name="Xue C."/>
            <person name="Wang R."/>
            <person name="Manning V.A."/>
            <person name="Dhillon B."/>
            <person name="Tu Z.J."/>
            <person name="Steffenson B.J."/>
            <person name="Salamov A."/>
            <person name="Sun H."/>
            <person name="Lowry S."/>
            <person name="LaButti K."/>
            <person name="Han J."/>
            <person name="Copeland A."/>
            <person name="Lindquist E."/>
            <person name="Barry K."/>
            <person name="Schmutz J."/>
            <person name="Baker S.E."/>
            <person name="Ciuffetti L.M."/>
            <person name="Grigoriev I.V."/>
            <person name="Zhong S."/>
            <person name="Turgeon B.G."/>
        </authorList>
    </citation>
    <scope>NUCLEOTIDE SEQUENCE [LARGE SCALE GENOMIC DNA]</scope>
    <source>
        <strain evidence="8">28A</strain>
    </source>
</reference>
<feature type="signal peptide" evidence="5">
    <location>
        <begin position="1"/>
        <end position="24"/>
    </location>
</feature>
<evidence type="ECO:0000256" key="2">
    <source>
        <dbReference type="ARBA" id="ARBA00022729"/>
    </source>
</evidence>
<reference evidence="7 8" key="1">
    <citation type="journal article" date="2012" name="PLoS Pathog.">
        <title>Diverse lifestyles and strategies of plant pathogenesis encoded in the genomes of eighteen Dothideomycetes fungi.</title>
        <authorList>
            <person name="Ohm R.A."/>
            <person name="Feau N."/>
            <person name="Henrissat B."/>
            <person name="Schoch C.L."/>
            <person name="Horwitz B.A."/>
            <person name="Barry K.W."/>
            <person name="Condon B.J."/>
            <person name="Copeland A.C."/>
            <person name="Dhillon B."/>
            <person name="Glaser F."/>
            <person name="Hesse C.N."/>
            <person name="Kosti I."/>
            <person name="LaButti K."/>
            <person name="Lindquist E.A."/>
            <person name="Lucas S."/>
            <person name="Salamov A.A."/>
            <person name="Bradshaw R.E."/>
            <person name="Ciuffetti L."/>
            <person name="Hamelin R.C."/>
            <person name="Kema G.H.J."/>
            <person name="Lawrence C."/>
            <person name="Scott J.A."/>
            <person name="Spatafora J.W."/>
            <person name="Turgeon B.G."/>
            <person name="de Wit P.J.G.M."/>
            <person name="Zhong S."/>
            <person name="Goodwin S.B."/>
            <person name="Grigoriev I.V."/>
        </authorList>
    </citation>
    <scope>NUCLEOTIDE SEQUENCE [LARGE SCALE GENOMIC DNA]</scope>
    <source>
        <strain evidence="8">28A</strain>
    </source>
</reference>
<evidence type="ECO:0000256" key="3">
    <source>
        <dbReference type="ARBA" id="ARBA00023026"/>
    </source>
</evidence>
<dbReference type="SMART" id="SM00257">
    <property type="entry name" value="LysM"/>
    <property type="match status" value="2"/>
</dbReference>
<evidence type="ECO:0000256" key="1">
    <source>
        <dbReference type="ARBA" id="ARBA00022669"/>
    </source>
</evidence>
<dbReference type="GeneID" id="19403474"/>
<dbReference type="SUPFAM" id="SSF54106">
    <property type="entry name" value="LysM domain"/>
    <property type="match status" value="2"/>
</dbReference>
<accession>R0KEA1</accession>
<evidence type="ECO:0000256" key="5">
    <source>
        <dbReference type="SAM" id="SignalP"/>
    </source>
</evidence>
<organism evidence="7 8">
    <name type="scientific">Exserohilum turcicum (strain 28A)</name>
    <name type="common">Northern leaf blight fungus</name>
    <name type="synonym">Setosphaeria turcica</name>
    <dbReference type="NCBI Taxonomy" id="671987"/>
    <lineage>
        <taxon>Eukaryota</taxon>
        <taxon>Fungi</taxon>
        <taxon>Dikarya</taxon>
        <taxon>Ascomycota</taxon>
        <taxon>Pezizomycotina</taxon>
        <taxon>Dothideomycetes</taxon>
        <taxon>Pleosporomycetidae</taxon>
        <taxon>Pleosporales</taxon>
        <taxon>Pleosporineae</taxon>
        <taxon>Pleosporaceae</taxon>
        <taxon>Exserohilum</taxon>
    </lineage>
</organism>
<evidence type="ECO:0000313" key="8">
    <source>
        <dbReference type="Proteomes" id="UP000016935"/>
    </source>
</evidence>
<dbReference type="Gene3D" id="3.10.350.10">
    <property type="entry name" value="LysM domain"/>
    <property type="match status" value="2"/>
</dbReference>
<proteinExistence type="predicted"/>
<dbReference type="Pfam" id="PF01476">
    <property type="entry name" value="LysM"/>
    <property type="match status" value="2"/>
</dbReference>
<evidence type="ECO:0000256" key="4">
    <source>
        <dbReference type="SAM" id="MobiDB-lite"/>
    </source>
</evidence>
<dbReference type="HOGENOM" id="CLU_010591_8_0_1"/>
<feature type="domain" description="LysM" evidence="6">
    <location>
        <begin position="336"/>
        <end position="382"/>
    </location>
</feature>
<dbReference type="eggNOG" id="KOG2806">
    <property type="taxonomic scope" value="Eukaryota"/>
</dbReference>
<evidence type="ECO:0000313" key="7">
    <source>
        <dbReference type="EMBL" id="EOA86492.1"/>
    </source>
</evidence>
<dbReference type="PANTHER" id="PTHR34997">
    <property type="entry name" value="AM15"/>
    <property type="match status" value="1"/>
</dbReference>
<dbReference type="Proteomes" id="UP000016935">
    <property type="component" value="Unassembled WGS sequence"/>
</dbReference>
<dbReference type="InterPro" id="IPR036779">
    <property type="entry name" value="LysM_dom_sf"/>
</dbReference>
<sequence length="385" mass="40523">MFSLFSLDRLLLGTSVLNAALVLGAPHLVERDGSSPSLLFDPNTTKYCSWWVELTSERDCSPLLEQNFITLEDFCRWIIHLPPVFINNPSITTDCGGLVVGNSYCVETMNEPASSTSSSTSFSTSIATSTSVKPTLSSSSKPVITTPSITVKPSTSTTVPPTTTKPSNGVDTPSPLQPSIVANCDSFYYFLSWNPSAGSDCTGLWANAYACISIIGHTPTSAAPTTTTTGNGIATPSPIQDGMVRNCDSFYMVKSGDTCDKISSSKGITSAQLISWNPAVGSNCGSLWLDTYVCISTVGHTPTTTTTKAPATTTKPGNGVATPTPYQTGMTTSCKTFHFVASGETCATVSAKYKITTANFTKWNPAVGSACAGLWANTYACIAIL</sequence>
<feature type="compositionally biased region" description="Low complexity" evidence="4">
    <location>
        <begin position="132"/>
        <end position="167"/>
    </location>
</feature>
<dbReference type="OrthoDB" id="2281372at2759"/>
<dbReference type="PANTHER" id="PTHR34997:SF2">
    <property type="entry name" value="LYSM DOMAIN-CONTAINING PROTEIN-RELATED"/>
    <property type="match status" value="1"/>
</dbReference>
<protein>
    <submittedName>
        <fullName evidence="7">Carbohydrate-binding module family 50 protein</fullName>
    </submittedName>
</protein>
<feature type="region of interest" description="Disordered" evidence="4">
    <location>
        <begin position="132"/>
        <end position="173"/>
    </location>
</feature>
<feature type="domain" description="LysM" evidence="6">
    <location>
        <begin position="249"/>
        <end position="295"/>
    </location>
</feature>
<keyword evidence="2 5" id="KW-0732">Signal</keyword>
<keyword evidence="3" id="KW-0843">Virulence</keyword>
<keyword evidence="1" id="KW-0147">Chitin-binding</keyword>
<dbReference type="InterPro" id="IPR018392">
    <property type="entry name" value="LysM"/>
</dbReference>
<keyword evidence="8" id="KW-1185">Reference proteome</keyword>
<evidence type="ECO:0000259" key="6">
    <source>
        <dbReference type="PROSITE" id="PS51782"/>
    </source>
</evidence>
<dbReference type="STRING" id="671987.R0KEA1"/>